<keyword evidence="1" id="KW-0732">Signal</keyword>
<gene>
    <name evidence="2" type="ORF">SAMN02745119_00010</name>
</gene>
<protein>
    <recommendedName>
        <fullName evidence="4">SH3 domain-containing protein</fullName>
    </recommendedName>
</protein>
<feature type="chain" id="PRO_5012526919" description="SH3 domain-containing protein" evidence="1">
    <location>
        <begin position="22"/>
        <end position="195"/>
    </location>
</feature>
<evidence type="ECO:0000256" key="1">
    <source>
        <dbReference type="SAM" id="SignalP"/>
    </source>
</evidence>
<evidence type="ECO:0008006" key="4">
    <source>
        <dbReference type="Google" id="ProtNLM"/>
    </source>
</evidence>
<dbReference type="EMBL" id="FUWR01000001">
    <property type="protein sequence ID" value="SJZ32804.1"/>
    <property type="molecule type" value="Genomic_DNA"/>
</dbReference>
<name>A0A1T4JRQ3_9BACT</name>
<reference evidence="3" key="1">
    <citation type="submission" date="2017-02" db="EMBL/GenBank/DDBJ databases">
        <authorList>
            <person name="Varghese N."/>
            <person name="Submissions S."/>
        </authorList>
    </citation>
    <scope>NUCLEOTIDE SEQUENCE [LARGE SCALE GENOMIC DNA]</scope>
    <source>
        <strain evidence="3">ATCC BAA-34</strain>
    </source>
</reference>
<feature type="signal peptide" evidence="1">
    <location>
        <begin position="1"/>
        <end position="21"/>
    </location>
</feature>
<keyword evidence="3" id="KW-1185">Reference proteome</keyword>
<dbReference type="Proteomes" id="UP000190102">
    <property type="component" value="Unassembled WGS sequence"/>
</dbReference>
<sequence length="195" mass="21838">MRAFQLTLITFLLFLSTTSQAAPKMRPYSGIGVLQISSVGVTDALQLYGDPGVARCCKVEASAITHLNSWLFGNDQPPSLLVTARKGEWLEVEHDDAGRTGWIMQERRWSYTPWEQYLKGKLILFLRNSPKNQIQVVARPGVSKGVPTTTKQPMKVIMAQGDWAYVLLDQTSAGWIRWRDADGRLLVGFESSLPK</sequence>
<dbReference type="AlphaFoldDB" id="A0A1T4JRQ3"/>
<evidence type="ECO:0000313" key="2">
    <source>
        <dbReference type="EMBL" id="SJZ32804.1"/>
    </source>
</evidence>
<dbReference type="STRING" id="115783.SAMN02745119_00010"/>
<dbReference type="OrthoDB" id="5395582at2"/>
<dbReference type="RefSeq" id="WP_139366629.1">
    <property type="nucleotide sequence ID" value="NZ_FUWR01000001.1"/>
</dbReference>
<accession>A0A1T4JRQ3</accession>
<evidence type="ECO:0000313" key="3">
    <source>
        <dbReference type="Proteomes" id="UP000190102"/>
    </source>
</evidence>
<proteinExistence type="predicted"/>
<organism evidence="2 3">
    <name type="scientific">Trichlorobacter thiogenes</name>
    <dbReference type="NCBI Taxonomy" id="115783"/>
    <lineage>
        <taxon>Bacteria</taxon>
        <taxon>Pseudomonadati</taxon>
        <taxon>Thermodesulfobacteriota</taxon>
        <taxon>Desulfuromonadia</taxon>
        <taxon>Geobacterales</taxon>
        <taxon>Geobacteraceae</taxon>
        <taxon>Trichlorobacter</taxon>
    </lineage>
</organism>